<proteinExistence type="predicted"/>
<evidence type="ECO:0000313" key="2">
    <source>
        <dbReference type="EMBL" id="GFS15578.1"/>
    </source>
</evidence>
<gene>
    <name evidence="2" type="ORF">ElyMa_006774200</name>
</gene>
<feature type="compositionally biased region" description="Basic residues" evidence="1">
    <location>
        <begin position="85"/>
        <end position="105"/>
    </location>
</feature>
<keyword evidence="2" id="KW-0540">Nuclease</keyword>
<feature type="compositionally biased region" description="Low complexity" evidence="1">
    <location>
        <begin position="41"/>
        <end position="50"/>
    </location>
</feature>
<evidence type="ECO:0000313" key="3">
    <source>
        <dbReference type="Proteomes" id="UP000762676"/>
    </source>
</evidence>
<evidence type="ECO:0000256" key="1">
    <source>
        <dbReference type="SAM" id="MobiDB-lite"/>
    </source>
</evidence>
<organism evidence="2 3">
    <name type="scientific">Elysia marginata</name>
    <dbReference type="NCBI Taxonomy" id="1093978"/>
    <lineage>
        <taxon>Eukaryota</taxon>
        <taxon>Metazoa</taxon>
        <taxon>Spiralia</taxon>
        <taxon>Lophotrochozoa</taxon>
        <taxon>Mollusca</taxon>
        <taxon>Gastropoda</taxon>
        <taxon>Heterobranchia</taxon>
        <taxon>Euthyneura</taxon>
        <taxon>Panpulmonata</taxon>
        <taxon>Sacoglossa</taxon>
        <taxon>Placobranchoidea</taxon>
        <taxon>Plakobranchidae</taxon>
        <taxon>Elysia</taxon>
    </lineage>
</organism>
<keyword evidence="2" id="KW-0255">Endonuclease</keyword>
<keyword evidence="2" id="KW-0378">Hydrolase</keyword>
<keyword evidence="3" id="KW-1185">Reference proteome</keyword>
<dbReference type="GO" id="GO:0004519">
    <property type="term" value="F:endonuclease activity"/>
    <property type="evidence" value="ECO:0007669"/>
    <property type="project" value="UniProtKB-KW"/>
</dbReference>
<name>A0AAV4J1R2_9GAST</name>
<dbReference type="AlphaFoldDB" id="A0AAV4J1R2"/>
<dbReference type="Proteomes" id="UP000762676">
    <property type="component" value="Unassembled WGS sequence"/>
</dbReference>
<accession>A0AAV4J1R2</accession>
<dbReference type="EMBL" id="BMAT01013575">
    <property type="protein sequence ID" value="GFS15578.1"/>
    <property type="molecule type" value="Genomic_DNA"/>
</dbReference>
<reference evidence="2 3" key="1">
    <citation type="journal article" date="2021" name="Elife">
        <title>Chloroplast acquisition without the gene transfer in kleptoplastic sea slugs, Plakobranchus ocellatus.</title>
        <authorList>
            <person name="Maeda T."/>
            <person name="Takahashi S."/>
            <person name="Yoshida T."/>
            <person name="Shimamura S."/>
            <person name="Takaki Y."/>
            <person name="Nagai Y."/>
            <person name="Toyoda A."/>
            <person name="Suzuki Y."/>
            <person name="Arimoto A."/>
            <person name="Ishii H."/>
            <person name="Satoh N."/>
            <person name="Nishiyama T."/>
            <person name="Hasebe M."/>
            <person name="Maruyama T."/>
            <person name="Minagawa J."/>
            <person name="Obokata J."/>
            <person name="Shigenobu S."/>
        </authorList>
    </citation>
    <scope>NUCLEOTIDE SEQUENCE [LARGE SCALE GENOMIC DNA]</scope>
</reference>
<comment type="caution">
    <text evidence="2">The sequence shown here is derived from an EMBL/GenBank/DDBJ whole genome shotgun (WGS) entry which is preliminary data.</text>
</comment>
<feature type="region of interest" description="Disordered" evidence="1">
    <location>
        <begin position="36"/>
        <end position="116"/>
    </location>
</feature>
<protein>
    <submittedName>
        <fullName evidence="2">Endonuclease-reverse transcriptase</fullName>
    </submittedName>
</protein>
<sequence>MWRILLRQMDVQPEAASDIVKAITALHNFIIIHEPSRETTQRTTTSQQEPIVEQAPQLKFKPPTGPSPAETRFHESDFTAAVKSKSSRAGREKGRRKRGRPKTTWRRTAEAEAATMGQSWGTLRTLAQDREKWRDFVAALVAHGKKGSE</sequence>